<feature type="transmembrane region" description="Helical" evidence="2">
    <location>
        <begin position="111"/>
        <end position="130"/>
    </location>
</feature>
<feature type="transmembrane region" description="Helical" evidence="2">
    <location>
        <begin position="178"/>
        <end position="198"/>
    </location>
</feature>
<feature type="region of interest" description="Disordered" evidence="1">
    <location>
        <begin position="340"/>
        <end position="369"/>
    </location>
</feature>
<feature type="transmembrane region" description="Helical" evidence="2">
    <location>
        <begin position="266"/>
        <end position="288"/>
    </location>
</feature>
<dbReference type="AlphaFoldDB" id="A0A8H5EWG9"/>
<dbReference type="EMBL" id="JAACJJ010000043">
    <property type="protein sequence ID" value="KAF5314879.1"/>
    <property type="molecule type" value="Genomic_DNA"/>
</dbReference>
<feature type="transmembrane region" description="Helical" evidence="2">
    <location>
        <begin position="224"/>
        <end position="246"/>
    </location>
</feature>
<gene>
    <name evidence="3" type="ORF">D9619_007538</name>
</gene>
<keyword evidence="2" id="KW-1133">Transmembrane helix</keyword>
<name>A0A8H5EWG9_9AGAR</name>
<evidence type="ECO:0000256" key="1">
    <source>
        <dbReference type="SAM" id="MobiDB-lite"/>
    </source>
</evidence>
<feature type="transmembrane region" description="Helical" evidence="2">
    <location>
        <begin position="46"/>
        <end position="65"/>
    </location>
</feature>
<evidence type="ECO:0000313" key="4">
    <source>
        <dbReference type="Proteomes" id="UP000567179"/>
    </source>
</evidence>
<keyword evidence="2" id="KW-0812">Transmembrane</keyword>
<proteinExistence type="predicted"/>
<keyword evidence="2" id="KW-0472">Membrane</keyword>
<dbReference type="Proteomes" id="UP000567179">
    <property type="component" value="Unassembled WGS sequence"/>
</dbReference>
<evidence type="ECO:0000313" key="3">
    <source>
        <dbReference type="EMBL" id="KAF5314879.1"/>
    </source>
</evidence>
<protein>
    <submittedName>
        <fullName evidence="3">Uncharacterized protein</fullName>
    </submittedName>
</protein>
<feature type="transmembrane region" description="Helical" evidence="2">
    <location>
        <begin position="137"/>
        <end position="158"/>
    </location>
</feature>
<dbReference type="OrthoDB" id="2912856at2759"/>
<evidence type="ECO:0000256" key="2">
    <source>
        <dbReference type="SAM" id="Phobius"/>
    </source>
</evidence>
<comment type="caution">
    <text evidence="3">The sequence shown here is derived from an EMBL/GenBank/DDBJ whole genome shotgun (WGS) entry which is preliminary data.</text>
</comment>
<accession>A0A8H5EWG9</accession>
<feature type="transmembrane region" description="Helical" evidence="2">
    <location>
        <begin position="13"/>
        <end position="34"/>
    </location>
</feature>
<reference evidence="3 4" key="1">
    <citation type="journal article" date="2020" name="ISME J.">
        <title>Uncovering the hidden diversity of litter-decomposition mechanisms in mushroom-forming fungi.</title>
        <authorList>
            <person name="Floudas D."/>
            <person name="Bentzer J."/>
            <person name="Ahren D."/>
            <person name="Johansson T."/>
            <person name="Persson P."/>
            <person name="Tunlid A."/>
        </authorList>
    </citation>
    <scope>NUCLEOTIDE SEQUENCE [LARGE SCALE GENOMIC DNA]</scope>
    <source>
        <strain evidence="3 4">CBS 101986</strain>
    </source>
</reference>
<sequence>MGFSLYATPNDDAGFVALILASLCGCLYTALCGYTLWRLFQRRTKYVYSFCLFLLWILVILALLLDWRRFNFSLGLVVYGSVYSDIGKGYWSSYWSIDDSYGSKWTTLDDLLSSLVIIMADGLLIYRFYSLWTERKWTLMLLGGLIGANIVTTCMTFIPSDSLGTLVSIPSLRRDLYVVFLLYCSLAITTLGTAFIIMRIRSVTQKIALLSSAAPSRYKRVQRIIIDSGFIYSTCMLVTVIMLPVLLTKAGASNHPPFIPSQVVTYSQALLTPLAGIAPTLIAFRVVIQMPDTEVDGTQRLSHLTFKRTFVQSQTSRFSSLFTPVRSELTSRAASQHFSTSHSQFIEPKAEPTGANASEEELTTGREMV</sequence>
<organism evidence="3 4">
    <name type="scientific">Psilocybe cf. subviscida</name>
    <dbReference type="NCBI Taxonomy" id="2480587"/>
    <lineage>
        <taxon>Eukaryota</taxon>
        <taxon>Fungi</taxon>
        <taxon>Dikarya</taxon>
        <taxon>Basidiomycota</taxon>
        <taxon>Agaricomycotina</taxon>
        <taxon>Agaricomycetes</taxon>
        <taxon>Agaricomycetidae</taxon>
        <taxon>Agaricales</taxon>
        <taxon>Agaricineae</taxon>
        <taxon>Strophariaceae</taxon>
        <taxon>Psilocybe</taxon>
    </lineage>
</organism>
<keyword evidence="4" id="KW-1185">Reference proteome</keyword>